<keyword evidence="10" id="KW-0175">Coiled coil</keyword>
<dbReference type="Proteomes" id="UP000176204">
    <property type="component" value="Chromosome I"/>
</dbReference>
<dbReference type="PATRIC" id="fig|1679444.3.peg.2340"/>
<gene>
    <name evidence="12" type="ORF">PYTT_1077</name>
</gene>
<dbReference type="OrthoDB" id="9806954at2"/>
<dbReference type="CDD" id="cd03241">
    <property type="entry name" value="ABC_RecN"/>
    <property type="match status" value="1"/>
</dbReference>
<accession>A0A1C7PD43</accession>
<dbReference type="GO" id="GO:0043590">
    <property type="term" value="C:bacterial nucleoid"/>
    <property type="evidence" value="ECO:0007669"/>
    <property type="project" value="TreeGrafter"/>
</dbReference>
<dbReference type="NCBIfam" id="TIGR00634">
    <property type="entry name" value="recN"/>
    <property type="match status" value="1"/>
</dbReference>
<dbReference type="Pfam" id="PF02463">
    <property type="entry name" value="SMC_N"/>
    <property type="match status" value="1"/>
</dbReference>
<reference evidence="13" key="1">
    <citation type="submission" date="2016-09" db="EMBL/GenBank/DDBJ databases">
        <authorList>
            <person name="Koehorst J."/>
        </authorList>
    </citation>
    <scope>NUCLEOTIDE SEQUENCE [LARGE SCALE GENOMIC DNA]</scope>
</reference>
<dbReference type="AlphaFoldDB" id="A0A1C7PD43"/>
<feature type="coiled-coil region" evidence="10">
    <location>
        <begin position="326"/>
        <end position="363"/>
    </location>
</feature>
<sequence length="549" mass="61460">MLTLLKIHNLALVDELLWEPHHGYLSITGETGAGKSVIMGGISLALGERGDKSMIRSGEEQCSIEAVFQLGDTARIDRQLEESGINTCEDGTLVIRRIMTATGNRQYINACPATLKLLREIGMGLVDMHHPDDHRSLTSQERQLSLLDAYAENHAARETYRSAWLAWSEARRAVRTLEEAERTNERELDYLRHQIEEIEEAGLSENEATELEARWQRTHNAARLHDTAIPMARLLEGDDNSLIPQLRQLIRHARDLVRLDPSADAWTSPLEGIAAELEECTNSLRDYTERLDLDPETMANLSERINKLDTLKRKYGSDYSAIEAHLQTCRARLDEIDNRDERLEELRRQEQLCREKLASAAGKLTATRREAAPRLAKDIVRHARELGFKQARFDISLIPLNEPGVHGAEETEFLFGPNPGEPLKALRLIASSGELARVMLALKSALARQDDTPLLIFDEIDANVGGEIARAVGLKMRQLGSDHQVISITHFPQVAALAAHHYLIEKKVSSGRTVSSLREVAEEERIDELVRMLGGGGNTARAHARELLA</sequence>
<evidence type="ECO:0000313" key="13">
    <source>
        <dbReference type="Proteomes" id="UP000176204"/>
    </source>
</evidence>
<evidence type="ECO:0000313" key="12">
    <source>
        <dbReference type="EMBL" id="SEH83229.1"/>
    </source>
</evidence>
<evidence type="ECO:0000256" key="9">
    <source>
        <dbReference type="PIRNR" id="PIRNR003128"/>
    </source>
</evidence>
<dbReference type="PANTHER" id="PTHR11059:SF0">
    <property type="entry name" value="DNA REPAIR PROTEIN RECN"/>
    <property type="match status" value="1"/>
</dbReference>
<dbReference type="KEGG" id="agl:PYTT_1077"/>
<dbReference type="Gene3D" id="3.40.50.300">
    <property type="entry name" value="P-loop containing nucleotide triphosphate hydrolases"/>
    <property type="match status" value="2"/>
</dbReference>
<dbReference type="PIRSF" id="PIRSF003128">
    <property type="entry name" value="RecN"/>
    <property type="match status" value="1"/>
</dbReference>
<proteinExistence type="inferred from homology"/>
<name>A0A1C7PD43_9BACT</name>
<evidence type="ECO:0000256" key="5">
    <source>
        <dbReference type="ARBA" id="ARBA00022763"/>
    </source>
</evidence>
<dbReference type="PANTHER" id="PTHR11059">
    <property type="entry name" value="DNA REPAIR PROTEIN RECN"/>
    <property type="match status" value="1"/>
</dbReference>
<keyword evidence="6" id="KW-0067">ATP-binding</keyword>
<dbReference type="InterPro" id="IPR004604">
    <property type="entry name" value="DNA_recomb/repair_RecN"/>
</dbReference>
<evidence type="ECO:0000256" key="6">
    <source>
        <dbReference type="ARBA" id="ARBA00022840"/>
    </source>
</evidence>
<evidence type="ECO:0000256" key="3">
    <source>
        <dbReference type="ARBA" id="ARBA00021315"/>
    </source>
</evidence>
<comment type="similarity">
    <text evidence="2 9">Belongs to the RecN family.</text>
</comment>
<keyword evidence="7 9" id="KW-0234">DNA repair</keyword>
<dbReference type="EMBL" id="LT629973">
    <property type="protein sequence ID" value="SEH83229.1"/>
    <property type="molecule type" value="Genomic_DNA"/>
</dbReference>
<protein>
    <recommendedName>
        <fullName evidence="3 9">DNA repair protein RecN</fullName>
    </recommendedName>
    <alternativeName>
        <fullName evidence="8 9">Recombination protein N</fullName>
    </alternativeName>
</protein>
<dbReference type="GO" id="GO:0006281">
    <property type="term" value="P:DNA repair"/>
    <property type="evidence" value="ECO:0007669"/>
    <property type="project" value="UniProtKB-KW"/>
</dbReference>
<dbReference type="GO" id="GO:0006310">
    <property type="term" value="P:DNA recombination"/>
    <property type="evidence" value="ECO:0007669"/>
    <property type="project" value="InterPro"/>
</dbReference>
<comment type="function">
    <text evidence="1 9">May be involved in recombinational repair of damaged DNA.</text>
</comment>
<evidence type="ECO:0000259" key="11">
    <source>
        <dbReference type="Pfam" id="PF02463"/>
    </source>
</evidence>
<dbReference type="GO" id="GO:0009432">
    <property type="term" value="P:SOS response"/>
    <property type="evidence" value="ECO:0007669"/>
    <property type="project" value="TreeGrafter"/>
</dbReference>
<dbReference type="InterPro" id="IPR027417">
    <property type="entry name" value="P-loop_NTPase"/>
</dbReference>
<dbReference type="GO" id="GO:0005524">
    <property type="term" value="F:ATP binding"/>
    <property type="evidence" value="ECO:0007669"/>
    <property type="project" value="UniProtKB-KW"/>
</dbReference>
<dbReference type="RefSeq" id="WP_067773999.1">
    <property type="nucleotide sequence ID" value="NZ_JACVVN010000007.1"/>
</dbReference>
<keyword evidence="5 9" id="KW-0227">DNA damage</keyword>
<feature type="domain" description="RecF/RecN/SMC N-terminal" evidence="11">
    <location>
        <begin position="19"/>
        <end position="503"/>
    </location>
</feature>
<dbReference type="SUPFAM" id="SSF52540">
    <property type="entry name" value="P-loop containing nucleoside triphosphate hydrolases"/>
    <property type="match status" value="1"/>
</dbReference>
<dbReference type="InterPro" id="IPR003395">
    <property type="entry name" value="RecF/RecN/SMC_N"/>
</dbReference>
<evidence type="ECO:0000256" key="7">
    <source>
        <dbReference type="ARBA" id="ARBA00023204"/>
    </source>
</evidence>
<keyword evidence="13" id="KW-1185">Reference proteome</keyword>
<keyword evidence="4" id="KW-0547">Nucleotide-binding</keyword>
<dbReference type="STRING" id="1679444.PYTT_1077"/>
<evidence type="ECO:0000256" key="1">
    <source>
        <dbReference type="ARBA" id="ARBA00003618"/>
    </source>
</evidence>
<evidence type="ECO:0000256" key="2">
    <source>
        <dbReference type="ARBA" id="ARBA00009441"/>
    </source>
</evidence>
<evidence type="ECO:0000256" key="4">
    <source>
        <dbReference type="ARBA" id="ARBA00022741"/>
    </source>
</evidence>
<evidence type="ECO:0000256" key="10">
    <source>
        <dbReference type="SAM" id="Coils"/>
    </source>
</evidence>
<organism evidence="12 13">
    <name type="scientific">Akkermansia glycaniphila</name>
    <dbReference type="NCBI Taxonomy" id="1679444"/>
    <lineage>
        <taxon>Bacteria</taxon>
        <taxon>Pseudomonadati</taxon>
        <taxon>Verrucomicrobiota</taxon>
        <taxon>Verrucomicrobiia</taxon>
        <taxon>Verrucomicrobiales</taxon>
        <taxon>Akkermansiaceae</taxon>
        <taxon>Akkermansia</taxon>
    </lineage>
</organism>
<evidence type="ECO:0000256" key="8">
    <source>
        <dbReference type="ARBA" id="ARBA00033408"/>
    </source>
</evidence>